<dbReference type="Proteomes" id="UP001154078">
    <property type="component" value="Chromosome 2"/>
</dbReference>
<evidence type="ECO:0000313" key="4">
    <source>
        <dbReference type="Proteomes" id="UP001154078"/>
    </source>
</evidence>
<sequence length="111" mass="12425">MIPLVDVILKYAKENQDEAWRQIEEAFLYIKERTLAALEVVEAARYNYHPIPYLGLYPSAEAHYQPVYLPSMSLYHPVNTLLTTDLSTCTSPPSNSPPLANSTPISTGSRA</sequence>
<evidence type="ECO:0000256" key="1">
    <source>
        <dbReference type="SAM" id="MobiDB-lite"/>
    </source>
</evidence>
<dbReference type="Gene3D" id="1.10.8.10">
    <property type="entry name" value="DNA helicase RuvA subunit, C-terminal domain"/>
    <property type="match status" value="1"/>
</dbReference>
<dbReference type="AlphaFoldDB" id="A0A9P0AW15"/>
<evidence type="ECO:0000313" key="3">
    <source>
        <dbReference type="EMBL" id="CAH0550868.1"/>
    </source>
</evidence>
<dbReference type="OrthoDB" id="5842031at2759"/>
<gene>
    <name evidence="3" type="ORF">MELIAE_LOCUS3586</name>
</gene>
<proteinExistence type="predicted"/>
<dbReference type="EMBL" id="OV121133">
    <property type="protein sequence ID" value="CAH0550868.1"/>
    <property type="molecule type" value="Genomic_DNA"/>
</dbReference>
<protein>
    <recommendedName>
        <fullName evidence="2">Doublesex dimerisation domain-containing protein</fullName>
    </recommendedName>
</protein>
<keyword evidence="4" id="KW-1185">Reference proteome</keyword>
<feature type="domain" description="Doublesex dimerisation" evidence="2">
    <location>
        <begin position="1"/>
        <end position="42"/>
    </location>
</feature>
<dbReference type="SMART" id="SM01143">
    <property type="entry name" value="DSX_dimer"/>
    <property type="match status" value="1"/>
</dbReference>
<reference evidence="3" key="1">
    <citation type="submission" date="2021-12" db="EMBL/GenBank/DDBJ databases">
        <authorList>
            <person name="King R."/>
        </authorList>
    </citation>
    <scope>NUCLEOTIDE SEQUENCE</scope>
</reference>
<name>A0A9P0AW15_BRAAE</name>
<dbReference type="InterPro" id="IPR014932">
    <property type="entry name" value="DSX_dimer"/>
</dbReference>
<feature type="compositionally biased region" description="Low complexity" evidence="1">
    <location>
        <begin position="86"/>
        <end position="104"/>
    </location>
</feature>
<feature type="region of interest" description="Disordered" evidence="1">
    <location>
        <begin position="86"/>
        <end position="111"/>
    </location>
</feature>
<accession>A0A9P0AW15</accession>
<evidence type="ECO:0000259" key="2">
    <source>
        <dbReference type="SMART" id="SM01143"/>
    </source>
</evidence>
<organism evidence="3 4">
    <name type="scientific">Brassicogethes aeneus</name>
    <name type="common">Rape pollen beetle</name>
    <name type="synonym">Meligethes aeneus</name>
    <dbReference type="NCBI Taxonomy" id="1431903"/>
    <lineage>
        <taxon>Eukaryota</taxon>
        <taxon>Metazoa</taxon>
        <taxon>Ecdysozoa</taxon>
        <taxon>Arthropoda</taxon>
        <taxon>Hexapoda</taxon>
        <taxon>Insecta</taxon>
        <taxon>Pterygota</taxon>
        <taxon>Neoptera</taxon>
        <taxon>Endopterygota</taxon>
        <taxon>Coleoptera</taxon>
        <taxon>Polyphaga</taxon>
        <taxon>Cucujiformia</taxon>
        <taxon>Nitidulidae</taxon>
        <taxon>Meligethinae</taxon>
        <taxon>Brassicogethes</taxon>
    </lineage>
</organism>